<name>A0AA35W4H8_GEOBA</name>
<sequence length="474" mass="50881">MDATMSITLQVHDGKAVMGKDFLHTGGELVIMYSEGDSPLVKCLTFAILEDEILEGDHEFTVSISHVEPNWALGTPSVATVNIIDNKEPAVVTMQPAVQSVLSEDDIIISSQSVFTFVSGRTSSNDTNRVQISVTDDDVYEESQQVTVSIVSVKPSSAVVIGDPHSTNLTLEDNNDAEVRFVTDEYRIGEESGSVSVCVESGVSGGFETALTVGLAAQDGTAIVGEDVAIPQLLEVVFEVGQMESTSCANISVISDTELEGEEFFTFTIVSAGAEPHARIRNPSVATITIEDSTSVAGSDDQSGVLSLQWTIVIPTLCSIAIGTSCLLAAIFYRCHSKHQKTQQNLGEDPLYDDIVSNDSAYHLQGESGSSVVRNELPENIPLQTAPNEAYQANNNSPLSVVYDLAITTSWNESYANPTSNVNESSSQDHEMVQSVITTLRNEAYSGFQELPATLEENMSTTEPSTDGYLQVIP</sequence>
<evidence type="ECO:0000256" key="2">
    <source>
        <dbReference type="ARBA" id="ARBA00022737"/>
    </source>
</evidence>
<keyword evidence="4" id="KW-0406">Ion transport</keyword>
<gene>
    <name evidence="7" type="ORF">GBAR_LOCUS3289</name>
</gene>
<dbReference type="GO" id="GO:0030001">
    <property type="term" value="P:metal ion transport"/>
    <property type="evidence" value="ECO:0007669"/>
    <property type="project" value="TreeGrafter"/>
</dbReference>
<keyword evidence="1" id="KW-0732">Signal</keyword>
<keyword evidence="5" id="KW-1133">Transmembrane helix</keyword>
<keyword evidence="2" id="KW-0677">Repeat</keyword>
<dbReference type="EMBL" id="CASHTH010000456">
    <property type="protein sequence ID" value="CAI8001966.1"/>
    <property type="molecule type" value="Genomic_DNA"/>
</dbReference>
<organism evidence="7 8">
    <name type="scientific">Geodia barretti</name>
    <name type="common">Barrett's horny sponge</name>
    <dbReference type="NCBI Taxonomy" id="519541"/>
    <lineage>
        <taxon>Eukaryota</taxon>
        <taxon>Metazoa</taxon>
        <taxon>Porifera</taxon>
        <taxon>Demospongiae</taxon>
        <taxon>Heteroscleromorpha</taxon>
        <taxon>Tetractinellida</taxon>
        <taxon>Astrophorina</taxon>
        <taxon>Geodiidae</taxon>
        <taxon>Geodia</taxon>
    </lineage>
</organism>
<evidence type="ECO:0000256" key="5">
    <source>
        <dbReference type="SAM" id="Phobius"/>
    </source>
</evidence>
<keyword evidence="5" id="KW-0472">Membrane</keyword>
<feature type="transmembrane region" description="Helical" evidence="5">
    <location>
        <begin position="310"/>
        <end position="333"/>
    </location>
</feature>
<dbReference type="InterPro" id="IPR003644">
    <property type="entry name" value="Calx_beta"/>
</dbReference>
<evidence type="ECO:0000313" key="8">
    <source>
        <dbReference type="Proteomes" id="UP001174909"/>
    </source>
</evidence>
<feature type="domain" description="Calx-beta" evidence="6">
    <location>
        <begin position="3"/>
        <end position="86"/>
    </location>
</feature>
<dbReference type="InterPro" id="IPR038081">
    <property type="entry name" value="CalX-like_sf"/>
</dbReference>
<proteinExistence type="predicted"/>
<keyword evidence="8" id="KW-1185">Reference proteome</keyword>
<keyword evidence="4" id="KW-0813">Transport</keyword>
<feature type="domain" description="Calx-beta" evidence="6">
    <location>
        <begin position="173"/>
        <end position="293"/>
    </location>
</feature>
<dbReference type="SUPFAM" id="SSF141072">
    <property type="entry name" value="CalX-like"/>
    <property type="match status" value="3"/>
</dbReference>
<evidence type="ECO:0000313" key="7">
    <source>
        <dbReference type="EMBL" id="CAI8001966.1"/>
    </source>
</evidence>
<dbReference type="Gene3D" id="2.60.40.2030">
    <property type="match status" value="2"/>
</dbReference>
<dbReference type="Pfam" id="PF03160">
    <property type="entry name" value="Calx-beta"/>
    <property type="match status" value="2"/>
</dbReference>
<evidence type="ECO:0000256" key="3">
    <source>
        <dbReference type="ARBA" id="ARBA00022837"/>
    </source>
</evidence>
<reference evidence="7" key="1">
    <citation type="submission" date="2023-03" db="EMBL/GenBank/DDBJ databases">
        <authorList>
            <person name="Steffen K."/>
            <person name="Cardenas P."/>
        </authorList>
    </citation>
    <scope>NUCLEOTIDE SEQUENCE</scope>
</reference>
<dbReference type="GO" id="GO:0016020">
    <property type="term" value="C:membrane"/>
    <property type="evidence" value="ECO:0007669"/>
    <property type="project" value="InterPro"/>
</dbReference>
<evidence type="ECO:0000256" key="1">
    <source>
        <dbReference type="ARBA" id="ARBA00022729"/>
    </source>
</evidence>
<accession>A0AA35W4H8</accession>
<dbReference type="PANTHER" id="PTHR11878">
    <property type="entry name" value="SODIUM/CALCIUM EXCHANGER"/>
    <property type="match status" value="1"/>
</dbReference>
<dbReference type="AlphaFoldDB" id="A0AA35W4H8"/>
<dbReference type="GO" id="GO:0007154">
    <property type="term" value="P:cell communication"/>
    <property type="evidence" value="ECO:0007669"/>
    <property type="project" value="InterPro"/>
</dbReference>
<dbReference type="PANTHER" id="PTHR11878:SF65">
    <property type="entry name" value="NA_CA-EXCHANGE PROTEIN, ISOFORM G"/>
    <property type="match status" value="1"/>
</dbReference>
<dbReference type="InterPro" id="IPR051171">
    <property type="entry name" value="CaCA"/>
</dbReference>
<evidence type="ECO:0000259" key="6">
    <source>
        <dbReference type="Pfam" id="PF03160"/>
    </source>
</evidence>
<protein>
    <recommendedName>
        <fullName evidence="6">Calx-beta domain-containing protein</fullName>
    </recommendedName>
</protein>
<comment type="caution">
    <text evidence="7">The sequence shown here is derived from an EMBL/GenBank/DDBJ whole genome shotgun (WGS) entry which is preliminary data.</text>
</comment>
<keyword evidence="5" id="KW-0812">Transmembrane</keyword>
<evidence type="ECO:0000256" key="4">
    <source>
        <dbReference type="ARBA" id="ARBA00023065"/>
    </source>
</evidence>
<dbReference type="Proteomes" id="UP001174909">
    <property type="component" value="Unassembled WGS sequence"/>
</dbReference>
<keyword evidence="3" id="KW-0106">Calcium</keyword>